<dbReference type="Proteomes" id="UP000427769">
    <property type="component" value="Chromosome"/>
</dbReference>
<accession>A0A5K7Z487</accession>
<gene>
    <name evidence="1" type="ORF">DSCW_24860</name>
</gene>
<evidence type="ECO:0000313" key="2">
    <source>
        <dbReference type="Proteomes" id="UP000427769"/>
    </source>
</evidence>
<reference evidence="1 2" key="1">
    <citation type="submission" date="2019-11" db="EMBL/GenBank/DDBJ databases">
        <title>Comparative genomics of hydrocarbon-degrading Desulfosarcina strains.</title>
        <authorList>
            <person name="Watanabe M."/>
            <person name="Kojima H."/>
            <person name="Fukui M."/>
        </authorList>
    </citation>
    <scope>NUCLEOTIDE SEQUENCE [LARGE SCALE GENOMIC DNA]</scope>
    <source>
        <strain evidence="1 2">PP31</strain>
    </source>
</reference>
<organism evidence="1 2">
    <name type="scientific">Desulfosarcina widdelii</name>
    <dbReference type="NCBI Taxonomy" id="947919"/>
    <lineage>
        <taxon>Bacteria</taxon>
        <taxon>Pseudomonadati</taxon>
        <taxon>Thermodesulfobacteriota</taxon>
        <taxon>Desulfobacteria</taxon>
        <taxon>Desulfobacterales</taxon>
        <taxon>Desulfosarcinaceae</taxon>
        <taxon>Desulfosarcina</taxon>
    </lineage>
</organism>
<evidence type="ECO:0000313" key="1">
    <source>
        <dbReference type="EMBL" id="BBO75069.1"/>
    </source>
</evidence>
<dbReference type="EMBL" id="AP021875">
    <property type="protein sequence ID" value="BBO75069.1"/>
    <property type="molecule type" value="Genomic_DNA"/>
</dbReference>
<name>A0A5K7Z487_9BACT</name>
<proteinExistence type="predicted"/>
<sequence>MSFKENLLRKIEIDRLTQSILAMIGPVDSGKRIDKALLAKLMAFFPWHREKERDLELYLENAESEKTRILVLDNDLTIYDTTVQDVVMRKSPTVKEMVSIRNAIKILNDKDVVVSKKEASLKEIQKICIAELDLGFSESDIAAIAADGSASLENEYAEGVQESLMLLAELLGMVPAPKAFAIKHHDIYGRVSEKPGGEMTLGPLVIYSLVHDSLTCLEGPVSSRDKERFDRFKAVAAGESEAAVSGAAVFDLMKAKVLAAGTADRDR</sequence>
<dbReference type="OrthoDB" id="5414789at2"/>
<dbReference type="AlphaFoldDB" id="A0A5K7Z487"/>
<dbReference type="KEGG" id="dwd:DSCW_24860"/>
<protein>
    <submittedName>
        <fullName evidence="1">Uncharacterized protein</fullName>
    </submittedName>
</protein>
<keyword evidence="2" id="KW-1185">Reference proteome</keyword>
<dbReference type="RefSeq" id="WP_155304022.1">
    <property type="nucleotide sequence ID" value="NZ_AP021875.1"/>
</dbReference>